<reference evidence="2 3" key="1">
    <citation type="journal article" date="2014" name="Environ. Microbiol.">
        <title>Insights into organohalide respiration and the versatile catabolism of Sulfurospirillum multivorans gained from comparative genomics and physiological studies.</title>
        <authorList>
            <person name="Goris T."/>
            <person name="Schubert T."/>
            <person name="Gadkari J."/>
            <person name="Wubet T."/>
            <person name="Tarkka M."/>
            <person name="Buscot F."/>
            <person name="Adrian L."/>
            <person name="Diekert G."/>
        </authorList>
    </citation>
    <scope>NUCLEOTIDE SEQUENCE [LARGE SCALE GENOMIC DNA]</scope>
    <source>
        <strain evidence="3">DM 12446 / JCM 15788 / NBRC 109480</strain>
    </source>
</reference>
<dbReference type="EMBL" id="CP007201">
    <property type="protein sequence ID" value="AHJ13988.1"/>
    <property type="molecule type" value="Genomic_DNA"/>
</dbReference>
<evidence type="ECO:0000313" key="3">
    <source>
        <dbReference type="Proteomes" id="UP000019322"/>
    </source>
</evidence>
<protein>
    <recommendedName>
        <fullName evidence="4">YtxH domain-containing protein</fullName>
    </recommendedName>
</protein>
<evidence type="ECO:0000256" key="1">
    <source>
        <dbReference type="SAM" id="Phobius"/>
    </source>
</evidence>
<accession>A0AA86DZ51</accession>
<dbReference type="Proteomes" id="UP000019322">
    <property type="component" value="Chromosome"/>
</dbReference>
<evidence type="ECO:0000313" key="2">
    <source>
        <dbReference type="EMBL" id="AHJ13988.1"/>
    </source>
</evidence>
<organism evidence="2 3">
    <name type="scientific">Sulfurospirillum multivorans (strain DM 12446 / JCM 15788 / NBRC 109480)</name>
    <dbReference type="NCBI Taxonomy" id="1150621"/>
    <lineage>
        <taxon>Bacteria</taxon>
        <taxon>Pseudomonadati</taxon>
        <taxon>Campylobacterota</taxon>
        <taxon>Epsilonproteobacteria</taxon>
        <taxon>Campylobacterales</taxon>
        <taxon>Sulfurospirillaceae</taxon>
        <taxon>Sulfurospirillum</taxon>
    </lineage>
</organism>
<proteinExistence type="predicted"/>
<dbReference type="AlphaFoldDB" id="A0AA86DZ51"/>
<sequence length="100" mass="10874">MELLNSLDKNPYIGSEAANEAKNDGGMLSNPEHFFGAFNTKQFVIGALIGAVGAYVLTNEKAQKNLFKTIAKGTEMFQAGIEEMKERFEDAKAELAAKEA</sequence>
<dbReference type="RefSeq" id="WP_025345818.1">
    <property type="nucleotide sequence ID" value="NZ_CP007201.1"/>
</dbReference>
<dbReference type="KEGG" id="smul:SMUL_2749"/>
<feature type="transmembrane region" description="Helical" evidence="1">
    <location>
        <begin position="34"/>
        <end position="58"/>
    </location>
</feature>
<evidence type="ECO:0008006" key="4">
    <source>
        <dbReference type="Google" id="ProtNLM"/>
    </source>
</evidence>
<gene>
    <name evidence="2" type="ORF">SMUL_2749</name>
</gene>
<keyword evidence="1" id="KW-1133">Transmembrane helix</keyword>
<name>A0AA86DZ51_SULMK</name>
<keyword evidence="1" id="KW-0472">Membrane</keyword>
<keyword evidence="1" id="KW-0812">Transmembrane</keyword>